<dbReference type="EC" id="4.2.3.-" evidence="4"/>
<dbReference type="Proteomes" id="UP001365542">
    <property type="component" value="Unassembled WGS sequence"/>
</dbReference>
<dbReference type="GO" id="GO:0046872">
    <property type="term" value="F:metal ion binding"/>
    <property type="evidence" value="ECO:0007669"/>
    <property type="project" value="UniProtKB-KW"/>
</dbReference>
<dbReference type="GO" id="GO:0008299">
    <property type="term" value="P:isoprenoid biosynthetic process"/>
    <property type="evidence" value="ECO:0007669"/>
    <property type="project" value="UniProtKB-ARBA"/>
</dbReference>
<dbReference type="PANTHER" id="PTHR35201">
    <property type="entry name" value="TERPENE SYNTHASE"/>
    <property type="match status" value="1"/>
</dbReference>
<evidence type="ECO:0000256" key="2">
    <source>
        <dbReference type="ARBA" id="ARBA00006333"/>
    </source>
</evidence>
<dbReference type="AlphaFoldDB" id="A0AAV9X964"/>
<accession>A0AAV9X964</accession>
<name>A0AAV9X964_9PEZI</name>
<keyword evidence="3 4" id="KW-0460">Magnesium</keyword>
<evidence type="ECO:0000313" key="5">
    <source>
        <dbReference type="EMBL" id="KAK6538630.1"/>
    </source>
</evidence>
<dbReference type="InterPro" id="IPR008949">
    <property type="entry name" value="Isoprenoid_synthase_dom_sf"/>
</dbReference>
<comment type="caution">
    <text evidence="5">The sequence shown here is derived from an EMBL/GenBank/DDBJ whole genome shotgun (WGS) entry which is preliminary data.</text>
</comment>
<comment type="cofactor">
    <cofactor evidence="1 4">
        <name>Mg(2+)</name>
        <dbReference type="ChEBI" id="CHEBI:18420"/>
    </cofactor>
</comment>
<keyword evidence="6" id="KW-1185">Reference proteome</keyword>
<dbReference type="EMBL" id="JAVHJO010000007">
    <property type="protein sequence ID" value="KAK6538630.1"/>
    <property type="molecule type" value="Genomic_DNA"/>
</dbReference>
<dbReference type="Gene3D" id="1.10.600.10">
    <property type="entry name" value="Farnesyl Diphosphate Synthase"/>
    <property type="match status" value="1"/>
</dbReference>
<evidence type="ECO:0000256" key="3">
    <source>
        <dbReference type="ARBA" id="ARBA00022842"/>
    </source>
</evidence>
<evidence type="ECO:0000256" key="4">
    <source>
        <dbReference type="RuleBase" id="RU366034"/>
    </source>
</evidence>
<evidence type="ECO:0000313" key="6">
    <source>
        <dbReference type="Proteomes" id="UP001365542"/>
    </source>
</evidence>
<dbReference type="PANTHER" id="PTHR35201:SF4">
    <property type="entry name" value="BETA-PINACENE SYNTHASE-RELATED"/>
    <property type="match status" value="1"/>
</dbReference>
<proteinExistence type="inferred from homology"/>
<reference evidence="5 6" key="1">
    <citation type="submission" date="2019-10" db="EMBL/GenBank/DDBJ databases">
        <authorList>
            <person name="Palmer J.M."/>
        </authorList>
    </citation>
    <scope>NUCLEOTIDE SEQUENCE [LARGE SCALE GENOMIC DNA]</scope>
    <source>
        <strain evidence="5 6">TWF694</strain>
    </source>
</reference>
<gene>
    <name evidence="5" type="ORF">TWF694_010208</name>
</gene>
<protein>
    <recommendedName>
        <fullName evidence="4">Terpene synthase</fullName>
        <ecNumber evidence="4">4.2.3.-</ecNumber>
    </recommendedName>
</protein>
<dbReference type="GO" id="GO:0010333">
    <property type="term" value="F:terpene synthase activity"/>
    <property type="evidence" value="ECO:0007669"/>
    <property type="project" value="InterPro"/>
</dbReference>
<keyword evidence="4" id="KW-0456">Lyase</keyword>
<comment type="similarity">
    <text evidence="2 4">Belongs to the terpene synthase family.</text>
</comment>
<sequence length="345" mass="39272">MQPTESFTFTLAPYGNLLEYRPNPQGDEVERQAKKWAREFLLPLCPSEKALEILLDGRPSAFITMCYPSMSPERMLTWYKLSFIAFVLDDLYCPDGGDIYEPGASKSLLKGIMAIVNGSMKESDNICLQLFIEAWNQTCELSGPGTQKRITTAWTEMMAAFVKEVDLPNIDYSFEELYQNRSRTAMYLPMAYVEYGLGEDLDERVVENADICKLYVLARDHALLTHEIWSYRKEYYSGGALSLVEFWARPGGSKIQEAMDKAWSRVASIEEEFIAIRDQLFVEMADIPLARKYISELEALAAGALRFSCICPRYNGVDHSWNGALSGKFILTPEKTIYPPREQPI</sequence>
<dbReference type="InterPro" id="IPR034686">
    <property type="entry name" value="Terpene_cyclase-like_2"/>
</dbReference>
<keyword evidence="4" id="KW-0479">Metal-binding</keyword>
<organism evidence="5 6">
    <name type="scientific">Orbilia ellipsospora</name>
    <dbReference type="NCBI Taxonomy" id="2528407"/>
    <lineage>
        <taxon>Eukaryota</taxon>
        <taxon>Fungi</taxon>
        <taxon>Dikarya</taxon>
        <taxon>Ascomycota</taxon>
        <taxon>Pezizomycotina</taxon>
        <taxon>Orbiliomycetes</taxon>
        <taxon>Orbiliales</taxon>
        <taxon>Orbiliaceae</taxon>
        <taxon>Orbilia</taxon>
    </lineage>
</organism>
<evidence type="ECO:0000256" key="1">
    <source>
        <dbReference type="ARBA" id="ARBA00001946"/>
    </source>
</evidence>
<dbReference type="SUPFAM" id="SSF48576">
    <property type="entry name" value="Terpenoid synthases"/>
    <property type="match status" value="1"/>
</dbReference>
<dbReference type="Pfam" id="PF19086">
    <property type="entry name" value="Terpene_syn_C_2"/>
    <property type="match status" value="1"/>
</dbReference>